<keyword evidence="6 10" id="KW-0418">Kinase</keyword>
<keyword evidence="3" id="KW-0597">Phosphoprotein</keyword>
<keyword evidence="7" id="KW-0067">ATP-binding</keyword>
<dbReference type="EMBL" id="CP002105">
    <property type="protein sequence ID" value="ADL13315.1"/>
    <property type="molecule type" value="Genomic_DNA"/>
</dbReference>
<evidence type="ECO:0000256" key="2">
    <source>
        <dbReference type="ARBA" id="ARBA00012438"/>
    </source>
</evidence>
<dbReference type="SMART" id="SM00387">
    <property type="entry name" value="HATPase_c"/>
    <property type="match status" value="1"/>
</dbReference>
<dbReference type="InterPro" id="IPR005467">
    <property type="entry name" value="His_kinase_dom"/>
</dbReference>
<dbReference type="EC" id="2.7.13.3" evidence="2"/>
<evidence type="ECO:0000256" key="6">
    <source>
        <dbReference type="ARBA" id="ARBA00022777"/>
    </source>
</evidence>
<gene>
    <name evidence="10" type="ordered locus">Acear_1810</name>
</gene>
<reference evidence="10 11" key="1">
    <citation type="journal article" date="2010" name="Stand. Genomic Sci.">
        <title>Complete genome sequence of Acetohalobium arabaticum type strain (Z-7288).</title>
        <authorList>
            <person name="Sikorski J."/>
            <person name="Lapidus A."/>
            <person name="Chertkov O."/>
            <person name="Lucas S."/>
            <person name="Copeland A."/>
            <person name="Glavina Del Rio T."/>
            <person name="Nolan M."/>
            <person name="Tice H."/>
            <person name="Cheng J.F."/>
            <person name="Han C."/>
            <person name="Brambilla E."/>
            <person name="Pitluck S."/>
            <person name="Liolios K."/>
            <person name="Ivanova N."/>
            <person name="Mavromatis K."/>
            <person name="Mikhailova N."/>
            <person name="Pati A."/>
            <person name="Bruce D."/>
            <person name="Detter C."/>
            <person name="Tapia R."/>
            <person name="Goodwin L."/>
            <person name="Chen A."/>
            <person name="Palaniappan K."/>
            <person name="Land M."/>
            <person name="Hauser L."/>
            <person name="Chang Y.J."/>
            <person name="Jeffries C.D."/>
            <person name="Rohde M."/>
            <person name="Goker M."/>
            <person name="Spring S."/>
            <person name="Woyke T."/>
            <person name="Bristow J."/>
            <person name="Eisen J.A."/>
            <person name="Markowitz V."/>
            <person name="Hugenholtz P."/>
            <person name="Kyrpides N.C."/>
            <person name="Klenk H.P."/>
        </authorList>
    </citation>
    <scope>NUCLEOTIDE SEQUENCE [LARGE SCALE GENOMIC DNA]</scope>
    <source>
        <strain evidence="11">ATCC 49924 / DSM 5501 / Z-7288</strain>
    </source>
</reference>
<keyword evidence="4" id="KW-0808">Transferase</keyword>
<proteinExistence type="predicted"/>
<dbReference type="Proteomes" id="UP000001661">
    <property type="component" value="Chromosome"/>
</dbReference>
<name>D9QS24_ACEAZ</name>
<evidence type="ECO:0000256" key="7">
    <source>
        <dbReference type="ARBA" id="ARBA00022840"/>
    </source>
</evidence>
<dbReference type="KEGG" id="aar:Acear_1810"/>
<accession>D9QS24</accession>
<dbReference type="GO" id="GO:0005524">
    <property type="term" value="F:ATP binding"/>
    <property type="evidence" value="ECO:0007669"/>
    <property type="project" value="UniProtKB-KW"/>
</dbReference>
<dbReference type="InterPro" id="IPR003594">
    <property type="entry name" value="HATPase_dom"/>
</dbReference>
<dbReference type="PANTHER" id="PTHR43065:SF10">
    <property type="entry name" value="PEROXIDE STRESS-ACTIVATED HISTIDINE KINASE MAK3"/>
    <property type="match status" value="1"/>
</dbReference>
<protein>
    <recommendedName>
        <fullName evidence="2">histidine kinase</fullName>
        <ecNumber evidence="2">2.7.13.3</ecNumber>
    </recommendedName>
</protein>
<evidence type="ECO:0000256" key="1">
    <source>
        <dbReference type="ARBA" id="ARBA00000085"/>
    </source>
</evidence>
<dbReference type="GO" id="GO:0000160">
    <property type="term" value="P:phosphorelay signal transduction system"/>
    <property type="evidence" value="ECO:0007669"/>
    <property type="project" value="UniProtKB-KW"/>
</dbReference>
<dbReference type="SUPFAM" id="SSF55874">
    <property type="entry name" value="ATPase domain of HSP90 chaperone/DNA topoisomerase II/histidine kinase"/>
    <property type="match status" value="1"/>
</dbReference>
<keyword evidence="11" id="KW-1185">Reference proteome</keyword>
<dbReference type="PANTHER" id="PTHR43065">
    <property type="entry name" value="SENSOR HISTIDINE KINASE"/>
    <property type="match status" value="1"/>
</dbReference>
<dbReference type="AlphaFoldDB" id="D9QS24"/>
<dbReference type="eggNOG" id="COG2205">
    <property type="taxonomic scope" value="Bacteria"/>
</dbReference>
<evidence type="ECO:0000256" key="8">
    <source>
        <dbReference type="ARBA" id="ARBA00023012"/>
    </source>
</evidence>
<keyword evidence="5" id="KW-0547">Nucleotide-binding</keyword>
<evidence type="ECO:0000256" key="3">
    <source>
        <dbReference type="ARBA" id="ARBA00022553"/>
    </source>
</evidence>
<organism evidence="10 11">
    <name type="scientific">Acetohalobium arabaticum (strain ATCC 49924 / DSM 5501 / Z-7288)</name>
    <dbReference type="NCBI Taxonomy" id="574087"/>
    <lineage>
        <taxon>Bacteria</taxon>
        <taxon>Bacillati</taxon>
        <taxon>Bacillota</taxon>
        <taxon>Clostridia</taxon>
        <taxon>Halanaerobiales</taxon>
        <taxon>Halobacteroidaceae</taxon>
        <taxon>Acetohalobium</taxon>
    </lineage>
</organism>
<evidence type="ECO:0000256" key="4">
    <source>
        <dbReference type="ARBA" id="ARBA00022679"/>
    </source>
</evidence>
<dbReference type="PRINTS" id="PR00344">
    <property type="entry name" value="BCTRLSENSOR"/>
</dbReference>
<dbReference type="PROSITE" id="PS50109">
    <property type="entry name" value="HIS_KIN"/>
    <property type="match status" value="1"/>
</dbReference>
<dbReference type="OrthoDB" id="9797586at2"/>
<sequence length="185" mass="20824">MKELSLHILDLVQNSIKAEATEVRIEIIEDLTADKMKILIIDNGQGISEEFLEDVLDPFTTTRTTRKVGLGLPLFQAAAEQCNGELNISSTEGKGTTVEATFQHSHIDRVPLGDIVGTIVTIIQGNPDLDLYYRHVIDNEEFSFVTSDLRDRLQGVPLNKPEVIKFIKEYLSENIEKIKKTEELK</sequence>
<dbReference type="RefSeq" id="WP_013278760.1">
    <property type="nucleotide sequence ID" value="NC_014378.1"/>
</dbReference>
<dbReference type="GO" id="GO:0004673">
    <property type="term" value="F:protein histidine kinase activity"/>
    <property type="evidence" value="ECO:0007669"/>
    <property type="project" value="UniProtKB-EC"/>
</dbReference>
<evidence type="ECO:0000313" key="10">
    <source>
        <dbReference type="EMBL" id="ADL13315.1"/>
    </source>
</evidence>
<dbReference type="Gene3D" id="3.30.565.10">
    <property type="entry name" value="Histidine kinase-like ATPase, C-terminal domain"/>
    <property type="match status" value="1"/>
</dbReference>
<evidence type="ECO:0000256" key="5">
    <source>
        <dbReference type="ARBA" id="ARBA00022741"/>
    </source>
</evidence>
<dbReference type="Pfam" id="PF02518">
    <property type="entry name" value="HATPase_c"/>
    <property type="match status" value="1"/>
</dbReference>
<dbReference type="InterPro" id="IPR036890">
    <property type="entry name" value="HATPase_C_sf"/>
</dbReference>
<evidence type="ECO:0000313" key="11">
    <source>
        <dbReference type="Proteomes" id="UP000001661"/>
    </source>
</evidence>
<feature type="domain" description="Histidine kinase" evidence="9">
    <location>
        <begin position="1"/>
        <end position="106"/>
    </location>
</feature>
<dbReference type="HOGENOM" id="CLU_125323_0_0_9"/>
<keyword evidence="8" id="KW-0902">Two-component regulatory system</keyword>
<dbReference type="STRING" id="574087.Acear_1810"/>
<evidence type="ECO:0000259" key="9">
    <source>
        <dbReference type="PROSITE" id="PS50109"/>
    </source>
</evidence>
<dbReference type="InterPro" id="IPR004358">
    <property type="entry name" value="Sig_transdc_His_kin-like_C"/>
</dbReference>
<comment type="catalytic activity">
    <reaction evidence="1">
        <text>ATP + protein L-histidine = ADP + protein N-phospho-L-histidine.</text>
        <dbReference type="EC" id="2.7.13.3"/>
    </reaction>
</comment>